<keyword evidence="2" id="KW-1185">Reference proteome</keyword>
<comment type="caution">
    <text evidence="1">The sequence shown here is derived from an EMBL/GenBank/DDBJ whole genome shotgun (WGS) entry which is preliminary data.</text>
</comment>
<evidence type="ECO:0000313" key="1">
    <source>
        <dbReference type="EMBL" id="CUO24495.1"/>
    </source>
</evidence>
<sequence>MKFLVVFVILLCLGSTGFMFIYFDSKIKKYKRNILTLNNQIHKIKAPHKQSEIQNTNLREISIYYKTSEFEYAVTQPYTNVYLAPINNSLIVNRLKDAFKVKILDECEINKETWYFVELGLNSGLNNKGWIKKSRFSIFINREINLPNK</sequence>
<reference evidence="1 2" key="1">
    <citation type="submission" date="2015-09" db="EMBL/GenBank/DDBJ databases">
        <authorList>
            <consortium name="Pathogen Informatics"/>
        </authorList>
    </citation>
    <scope>NUCLEOTIDE SEQUENCE [LARGE SCALE GENOMIC DNA]</scope>
    <source>
        <strain evidence="1 2">2789STDY5834858</strain>
    </source>
</reference>
<evidence type="ECO:0008006" key="3">
    <source>
        <dbReference type="Google" id="ProtNLM"/>
    </source>
</evidence>
<evidence type="ECO:0000313" key="2">
    <source>
        <dbReference type="Proteomes" id="UP000095488"/>
    </source>
</evidence>
<dbReference type="Proteomes" id="UP000095488">
    <property type="component" value="Unassembled WGS sequence"/>
</dbReference>
<protein>
    <recommendedName>
        <fullName evidence="3">SH3 domain-containing protein</fullName>
    </recommendedName>
</protein>
<organism evidence="1 2">
    <name type="scientific">Sarcina ventriculi</name>
    <name type="common">Clostridium ventriculi</name>
    <dbReference type="NCBI Taxonomy" id="1267"/>
    <lineage>
        <taxon>Bacteria</taxon>
        <taxon>Bacillati</taxon>
        <taxon>Bacillota</taxon>
        <taxon>Clostridia</taxon>
        <taxon>Eubacteriales</taxon>
        <taxon>Clostridiaceae</taxon>
        <taxon>Sarcina</taxon>
    </lineage>
</organism>
<dbReference type="RefSeq" id="WP_055260263.1">
    <property type="nucleotide sequence ID" value="NZ_BCMV01000033.1"/>
</dbReference>
<name>A0ABM9USL2_SARVE</name>
<proteinExistence type="predicted"/>
<dbReference type="EMBL" id="CYZR01000014">
    <property type="protein sequence ID" value="CUO24495.1"/>
    <property type="molecule type" value="Genomic_DNA"/>
</dbReference>
<accession>A0ABM9USL2</accession>
<gene>
    <name evidence="1" type="ORF">ERS852473_02289</name>
</gene>